<protein>
    <submittedName>
        <fullName evidence="1">Uncharacterized protein</fullName>
    </submittedName>
</protein>
<proteinExistence type="predicted"/>
<reference evidence="1" key="1">
    <citation type="submission" date="2024-02" db="EMBL/GenBank/DDBJ databases">
        <title>Metagenome Assembled Genome of Zalaria obscura JY119.</title>
        <authorList>
            <person name="Vighnesh L."/>
            <person name="Jagadeeshwari U."/>
            <person name="Venkata Ramana C."/>
            <person name="Sasikala C."/>
        </authorList>
    </citation>
    <scope>NUCLEOTIDE SEQUENCE</scope>
    <source>
        <strain evidence="1">JY119</strain>
    </source>
</reference>
<organism evidence="1 2">
    <name type="scientific">Zalaria obscura</name>
    <dbReference type="NCBI Taxonomy" id="2024903"/>
    <lineage>
        <taxon>Eukaryota</taxon>
        <taxon>Fungi</taxon>
        <taxon>Dikarya</taxon>
        <taxon>Ascomycota</taxon>
        <taxon>Pezizomycotina</taxon>
        <taxon>Dothideomycetes</taxon>
        <taxon>Dothideomycetidae</taxon>
        <taxon>Dothideales</taxon>
        <taxon>Zalariaceae</taxon>
        <taxon>Zalaria</taxon>
    </lineage>
</organism>
<dbReference type="EMBL" id="JAMKPW020000012">
    <property type="protein sequence ID" value="KAK8212803.1"/>
    <property type="molecule type" value="Genomic_DNA"/>
</dbReference>
<comment type="caution">
    <text evidence="1">The sequence shown here is derived from an EMBL/GenBank/DDBJ whole genome shotgun (WGS) entry which is preliminary data.</text>
</comment>
<gene>
    <name evidence="1" type="ORF">M8818_002968</name>
</gene>
<name>A0ACC3SHJ5_9PEZI</name>
<evidence type="ECO:0000313" key="2">
    <source>
        <dbReference type="Proteomes" id="UP001320706"/>
    </source>
</evidence>
<sequence length="456" mass="51016">MFLFLLSNIVGSSIQITTLPLPLLSTLQASGLVFNALLASIILHEPFTLRTAVGTVLVAVGAVLISLFSALPEPSHTLDQLLQLLVVPNFIVWMSLTLLLVVAVLVGTFLLQHCISAHRRHKPRIILIRGMSYGLISGILSAHSLLLAKSAVELLVRTIVDHKNQFNRYQSWLLLLLFLFLALTQLYYLHRGLKLVTTSVLYPFVFCIYNIIAILDGLIYFRQTDRLPRLHAGLIALGTVVLLAGVLALSWRLSDDEDTAENRHSKTDLPQTALTPGMGFVNDPDSDEVDDLADGEEAELAENSPLLRRHTVYEPALVGSKKRKRRNTVREVESIWDELRDEENYYGTADAAPNGRRSFSSRRPASRSSRRVSNGAVDADAPTKALLRSRTAPVDRVKGHKRSATLPEETRPRSGTRMLPQEWFKLDWWRKRRRVEDGGECDTTGFGQRSESPDEQ</sequence>
<keyword evidence="2" id="KW-1185">Reference proteome</keyword>
<accession>A0ACC3SHJ5</accession>
<dbReference type="Proteomes" id="UP001320706">
    <property type="component" value="Unassembled WGS sequence"/>
</dbReference>
<evidence type="ECO:0000313" key="1">
    <source>
        <dbReference type="EMBL" id="KAK8212803.1"/>
    </source>
</evidence>